<gene>
    <name evidence="1" type="primary">NOO_LOCUS9073</name>
    <name evidence="1" type="ORF">TNCV_848951</name>
</gene>
<dbReference type="Proteomes" id="UP000887159">
    <property type="component" value="Unassembled WGS sequence"/>
</dbReference>
<dbReference type="EMBL" id="BMAU01021185">
    <property type="protein sequence ID" value="GFX95305.1"/>
    <property type="molecule type" value="Genomic_DNA"/>
</dbReference>
<comment type="caution">
    <text evidence="1">The sequence shown here is derived from an EMBL/GenBank/DDBJ whole genome shotgun (WGS) entry which is preliminary data.</text>
</comment>
<reference evidence="1" key="1">
    <citation type="submission" date="2020-08" db="EMBL/GenBank/DDBJ databases">
        <title>Multicomponent nature underlies the extraordinary mechanical properties of spider dragline silk.</title>
        <authorList>
            <person name="Kono N."/>
            <person name="Nakamura H."/>
            <person name="Mori M."/>
            <person name="Yoshida Y."/>
            <person name="Ohtoshi R."/>
            <person name="Malay A.D."/>
            <person name="Moran D.A.P."/>
            <person name="Tomita M."/>
            <person name="Numata K."/>
            <person name="Arakawa K."/>
        </authorList>
    </citation>
    <scope>NUCLEOTIDE SEQUENCE</scope>
</reference>
<evidence type="ECO:0000313" key="1">
    <source>
        <dbReference type="EMBL" id="GFX95305.1"/>
    </source>
</evidence>
<organism evidence="1 2">
    <name type="scientific">Trichonephila clavipes</name>
    <name type="common">Golden silk orbweaver</name>
    <name type="synonym">Nephila clavipes</name>
    <dbReference type="NCBI Taxonomy" id="2585209"/>
    <lineage>
        <taxon>Eukaryota</taxon>
        <taxon>Metazoa</taxon>
        <taxon>Ecdysozoa</taxon>
        <taxon>Arthropoda</taxon>
        <taxon>Chelicerata</taxon>
        <taxon>Arachnida</taxon>
        <taxon>Araneae</taxon>
        <taxon>Araneomorphae</taxon>
        <taxon>Entelegynae</taxon>
        <taxon>Araneoidea</taxon>
        <taxon>Nephilidae</taxon>
        <taxon>Trichonephila</taxon>
    </lineage>
</organism>
<dbReference type="AlphaFoldDB" id="A0A8X6RJH2"/>
<keyword evidence="2" id="KW-1185">Reference proteome</keyword>
<sequence>MTNDKLRVHQLWKTGASDFISYLSTEYLKLLRFNVLQRALNPPGTTLSAFFTLCQEDAFARTLLYSEVPSYYTWNETKKVFIRRRRGEPVDSQPGIYRENTIGRLYTVHPNQDECFYLCMLLVNVPGPRFFHELKIVDGVTHATFRSACQALNLLEKLWERYRSHVAEDILHRVRLENGNMAMEFTEGIYNETLINVEDKCLTIANKILIQLGMPAPT</sequence>
<protein>
    <submittedName>
        <fullName evidence="1">Uncharacterized protein</fullName>
    </submittedName>
</protein>
<accession>A0A8X6RJH2</accession>
<evidence type="ECO:0000313" key="2">
    <source>
        <dbReference type="Proteomes" id="UP000887159"/>
    </source>
</evidence>
<name>A0A8X6RJH2_TRICX</name>
<proteinExistence type="predicted"/>